<dbReference type="EMBL" id="LAZR01009673">
    <property type="protein sequence ID" value="KKM71264.1"/>
    <property type="molecule type" value="Genomic_DNA"/>
</dbReference>
<feature type="non-terminal residue" evidence="1">
    <location>
        <position position="62"/>
    </location>
</feature>
<dbReference type="AlphaFoldDB" id="A0A0F9JN88"/>
<sequence length="62" mass="6711">MSQLFVVSQGPGKALRFIAELNELIDGDNVTTEVTTKDSLEEGQTNKGQAATTEARRLIGEM</sequence>
<evidence type="ECO:0000313" key="1">
    <source>
        <dbReference type="EMBL" id="KKM71264.1"/>
    </source>
</evidence>
<organism evidence="1">
    <name type="scientific">marine sediment metagenome</name>
    <dbReference type="NCBI Taxonomy" id="412755"/>
    <lineage>
        <taxon>unclassified sequences</taxon>
        <taxon>metagenomes</taxon>
        <taxon>ecological metagenomes</taxon>
    </lineage>
</organism>
<reference evidence="1" key="1">
    <citation type="journal article" date="2015" name="Nature">
        <title>Complex archaea that bridge the gap between prokaryotes and eukaryotes.</title>
        <authorList>
            <person name="Spang A."/>
            <person name="Saw J.H."/>
            <person name="Jorgensen S.L."/>
            <person name="Zaremba-Niedzwiedzka K."/>
            <person name="Martijn J."/>
            <person name="Lind A.E."/>
            <person name="van Eijk R."/>
            <person name="Schleper C."/>
            <person name="Guy L."/>
            <person name="Ettema T.J."/>
        </authorList>
    </citation>
    <scope>NUCLEOTIDE SEQUENCE</scope>
</reference>
<protein>
    <submittedName>
        <fullName evidence="1">Uncharacterized protein</fullName>
    </submittedName>
</protein>
<accession>A0A0F9JN88</accession>
<name>A0A0F9JN88_9ZZZZ</name>
<comment type="caution">
    <text evidence="1">The sequence shown here is derived from an EMBL/GenBank/DDBJ whole genome shotgun (WGS) entry which is preliminary data.</text>
</comment>
<gene>
    <name evidence="1" type="ORF">LCGC14_1432470</name>
</gene>
<proteinExistence type="predicted"/>